<comment type="caution">
    <text evidence="2">The sequence shown here is derived from an EMBL/GenBank/DDBJ whole genome shotgun (WGS) entry which is preliminary data.</text>
</comment>
<dbReference type="PROSITE" id="PS01148">
    <property type="entry name" value="UPF0033"/>
    <property type="match status" value="1"/>
</dbReference>
<reference evidence="2" key="2">
    <citation type="submission" date="2021-01" db="EMBL/GenBank/DDBJ databases">
        <authorList>
            <person name="Mieszkin S."/>
            <person name="Pouder E."/>
            <person name="Alain K."/>
        </authorList>
    </citation>
    <scope>NUCLEOTIDE SEQUENCE</scope>
    <source>
        <strain evidence="2">HW T2.11</strain>
    </source>
</reference>
<dbReference type="AlphaFoldDB" id="A0A963YS72"/>
<protein>
    <submittedName>
        <fullName evidence="2">Sulfurtransferase TusA family protein</fullName>
    </submittedName>
</protein>
<reference evidence="2" key="1">
    <citation type="journal article" date="2021" name="Microorganisms">
        <title>Acidisoma silvae sp. nov. and Acidisomacellulosilytica sp. nov., Two Acidophilic Bacteria Isolated from Decaying Wood, Hydrolyzing Cellulose and Producing Poly-3-hydroxybutyrate.</title>
        <authorList>
            <person name="Mieszkin S."/>
            <person name="Pouder E."/>
            <person name="Uroz S."/>
            <person name="Simon-Colin C."/>
            <person name="Alain K."/>
        </authorList>
    </citation>
    <scope>NUCLEOTIDE SEQUENCE</scope>
    <source>
        <strain evidence="2">HW T2.11</strain>
    </source>
</reference>
<proteinExistence type="predicted"/>
<evidence type="ECO:0000259" key="1">
    <source>
        <dbReference type="PROSITE" id="PS01148"/>
    </source>
</evidence>
<name>A0A963YS72_9PROT</name>
<dbReference type="Pfam" id="PF01206">
    <property type="entry name" value="TusA"/>
    <property type="match status" value="1"/>
</dbReference>
<dbReference type="CDD" id="cd00291">
    <property type="entry name" value="SirA_YedF_YeeD"/>
    <property type="match status" value="1"/>
</dbReference>
<dbReference type="SUPFAM" id="SSF64307">
    <property type="entry name" value="SirA-like"/>
    <property type="match status" value="1"/>
</dbReference>
<dbReference type="InterPro" id="IPR001455">
    <property type="entry name" value="TusA-like"/>
</dbReference>
<dbReference type="Proteomes" id="UP000708298">
    <property type="component" value="Unassembled WGS sequence"/>
</dbReference>
<evidence type="ECO:0000313" key="3">
    <source>
        <dbReference type="Proteomes" id="UP000708298"/>
    </source>
</evidence>
<evidence type="ECO:0000313" key="2">
    <source>
        <dbReference type="EMBL" id="MCB8875423.1"/>
    </source>
</evidence>
<accession>A0A963YS72</accession>
<feature type="domain" description="UPF0033" evidence="1">
    <location>
        <begin position="11"/>
        <end position="35"/>
    </location>
</feature>
<gene>
    <name evidence="2" type="ORF">ASILVAE211_09550</name>
</gene>
<keyword evidence="3" id="KW-1185">Reference proteome</keyword>
<dbReference type="EMBL" id="JAESVB010000003">
    <property type="protein sequence ID" value="MCB8875423.1"/>
    <property type="molecule type" value="Genomic_DNA"/>
</dbReference>
<sequence length="84" mass="9162">MNANTAEAAFLDVTTETCPMTFVRTRLMLERLAEGSLLRVRLRGAEPRDSVPRMVAAQGHAIVESIPDADPDVLEIVICRGPKA</sequence>
<dbReference type="InterPro" id="IPR036868">
    <property type="entry name" value="TusA-like_sf"/>
</dbReference>
<dbReference type="Gene3D" id="3.30.110.40">
    <property type="entry name" value="TusA-like domain"/>
    <property type="match status" value="1"/>
</dbReference>
<organism evidence="2 3">
    <name type="scientific">Acidisoma silvae</name>
    <dbReference type="NCBI Taxonomy" id="2802396"/>
    <lineage>
        <taxon>Bacteria</taxon>
        <taxon>Pseudomonadati</taxon>
        <taxon>Pseudomonadota</taxon>
        <taxon>Alphaproteobacteria</taxon>
        <taxon>Acetobacterales</taxon>
        <taxon>Acidocellaceae</taxon>
        <taxon>Acidisoma</taxon>
    </lineage>
</organism>